<dbReference type="STRING" id="477680.SAMN05421788_104442"/>
<dbReference type="EMBL" id="FTOR01000004">
    <property type="protein sequence ID" value="SIT18466.1"/>
    <property type="molecule type" value="Genomic_DNA"/>
</dbReference>
<organism evidence="1 2">
    <name type="scientific">Filimonas lacunae</name>
    <dbReference type="NCBI Taxonomy" id="477680"/>
    <lineage>
        <taxon>Bacteria</taxon>
        <taxon>Pseudomonadati</taxon>
        <taxon>Bacteroidota</taxon>
        <taxon>Chitinophagia</taxon>
        <taxon>Chitinophagales</taxon>
        <taxon>Chitinophagaceae</taxon>
        <taxon>Filimonas</taxon>
    </lineage>
</organism>
<dbReference type="AlphaFoldDB" id="A0A173MS54"/>
<keyword evidence="2" id="KW-1185">Reference proteome</keyword>
<protein>
    <submittedName>
        <fullName evidence="1">Uncharacterized protein</fullName>
    </submittedName>
</protein>
<gene>
    <name evidence="1" type="ORF">SAMN05421788_104442</name>
</gene>
<proteinExistence type="predicted"/>
<accession>A0A173MS54</accession>
<reference evidence="2" key="1">
    <citation type="submission" date="2017-01" db="EMBL/GenBank/DDBJ databases">
        <authorList>
            <person name="Varghese N."/>
            <person name="Submissions S."/>
        </authorList>
    </citation>
    <scope>NUCLEOTIDE SEQUENCE [LARGE SCALE GENOMIC DNA]</scope>
    <source>
        <strain evidence="2">DSM 21054</strain>
    </source>
</reference>
<evidence type="ECO:0000313" key="2">
    <source>
        <dbReference type="Proteomes" id="UP000186917"/>
    </source>
</evidence>
<evidence type="ECO:0000313" key="1">
    <source>
        <dbReference type="EMBL" id="SIT18466.1"/>
    </source>
</evidence>
<sequence length="42" mass="4825">MDAGVSFANAIFYYTDIELLINDFEKKYHGLTGMDVFDCPFI</sequence>
<name>A0A173MS54_9BACT</name>
<dbReference type="KEGG" id="fln:FLA_6248"/>
<dbReference type="Proteomes" id="UP000186917">
    <property type="component" value="Unassembled WGS sequence"/>
</dbReference>